<dbReference type="InterPro" id="IPR036374">
    <property type="entry name" value="OxRdtase_Mopterin-bd_sf"/>
</dbReference>
<dbReference type="SUPFAM" id="SSF63380">
    <property type="entry name" value="Riboflavin synthase domain-like"/>
    <property type="match status" value="1"/>
</dbReference>
<evidence type="ECO:0000256" key="5">
    <source>
        <dbReference type="ARBA" id="ARBA00011738"/>
    </source>
</evidence>
<dbReference type="Pfam" id="PF00174">
    <property type="entry name" value="Oxidored_molyb"/>
    <property type="match status" value="1"/>
</dbReference>
<dbReference type="CDD" id="cd06183">
    <property type="entry name" value="cyt_b5_reduct_like"/>
    <property type="match status" value="1"/>
</dbReference>
<dbReference type="EC" id="1.7.1.1" evidence="6"/>
<keyword evidence="7 18" id="KW-0500">Molybdenum</keyword>
<dbReference type="InterPro" id="IPR008335">
    <property type="entry name" value="Mopterin_OxRdtase_euk"/>
</dbReference>
<comment type="subunit">
    <text evidence="5">Homodimer.</text>
</comment>
<reference evidence="22 23" key="1">
    <citation type="submission" date="2019-01" db="EMBL/GenBank/DDBJ databases">
        <title>Sequencing of cultivated peanut Arachis hypogaea provides insights into genome evolution and oil improvement.</title>
        <authorList>
            <person name="Chen X."/>
        </authorList>
    </citation>
    <scope>NUCLEOTIDE SEQUENCE [LARGE SCALE GENOMIC DNA]</scope>
    <source>
        <strain evidence="23">cv. Fuhuasheng</strain>
        <tissue evidence="22">Leaves</tissue>
    </source>
</reference>
<accession>A0A445BT68</accession>
<dbReference type="InterPro" id="IPR018506">
    <property type="entry name" value="Cyt_B5_heme-BS"/>
</dbReference>
<keyword evidence="13" id="KW-0408">Iron</keyword>
<dbReference type="PRINTS" id="PR00363">
    <property type="entry name" value="CYTOCHROMEB5"/>
</dbReference>
<evidence type="ECO:0000313" key="23">
    <source>
        <dbReference type="Proteomes" id="UP000289738"/>
    </source>
</evidence>
<dbReference type="FunFam" id="3.40.50.80:FF:000025">
    <property type="entry name" value="Nitrate reductase [NADH]"/>
    <property type="match status" value="1"/>
</dbReference>
<comment type="function">
    <text evidence="3">Nitrate reductase is a key enzyme involved in the first step of nitrate assimilation in plants, fungi and bacteria.</text>
</comment>
<dbReference type="AlphaFoldDB" id="A0A445BT68"/>
<dbReference type="InterPro" id="IPR008333">
    <property type="entry name" value="Cbr1-like_FAD-bd_dom"/>
</dbReference>
<evidence type="ECO:0000256" key="7">
    <source>
        <dbReference type="ARBA" id="ARBA00022505"/>
    </source>
</evidence>
<dbReference type="PRINTS" id="PR00406">
    <property type="entry name" value="CYTB5RDTASE"/>
</dbReference>
<dbReference type="Gene3D" id="3.10.120.10">
    <property type="entry name" value="Cytochrome b5-like heme/steroid binding domain"/>
    <property type="match status" value="1"/>
</dbReference>
<dbReference type="Pfam" id="PF00970">
    <property type="entry name" value="FAD_binding_6"/>
    <property type="match status" value="1"/>
</dbReference>
<gene>
    <name evidence="22" type="ORF">Ahy_A08g038321</name>
</gene>
<dbReference type="FunFam" id="3.10.120.10:FF:000008">
    <property type="entry name" value="Nitrate reductase"/>
    <property type="match status" value="1"/>
</dbReference>
<dbReference type="InterPro" id="IPR022407">
    <property type="entry name" value="OxRdtase_Mopterin_BS"/>
</dbReference>
<comment type="cofactor">
    <cofactor evidence="2">
        <name>FAD</name>
        <dbReference type="ChEBI" id="CHEBI:57692"/>
    </cofactor>
</comment>
<dbReference type="EMBL" id="SDMP01000008">
    <property type="protein sequence ID" value="RYR41895.1"/>
    <property type="molecule type" value="Genomic_DNA"/>
</dbReference>
<dbReference type="Proteomes" id="UP000289738">
    <property type="component" value="Chromosome A08"/>
</dbReference>
<dbReference type="PROSITE" id="PS00559">
    <property type="entry name" value="MOLYBDOPTERIN_EUK"/>
    <property type="match status" value="1"/>
</dbReference>
<dbReference type="SMART" id="SM01117">
    <property type="entry name" value="Cyt-b5"/>
    <property type="match status" value="1"/>
</dbReference>
<dbReference type="FunFam" id="2.60.40.650:FF:000001">
    <property type="entry name" value="Nitrate reductase"/>
    <property type="match status" value="1"/>
</dbReference>
<dbReference type="InterPro" id="IPR017938">
    <property type="entry name" value="Riboflavin_synthase-like_b-brl"/>
</dbReference>
<dbReference type="Gene3D" id="2.60.40.650">
    <property type="match status" value="1"/>
</dbReference>
<keyword evidence="15" id="KW-0534">Nitrate assimilation</keyword>
<comment type="cofactor">
    <cofactor evidence="18">
        <name>Mo-molybdopterin</name>
        <dbReference type="ChEBI" id="CHEBI:71302"/>
    </cofactor>
    <text evidence="18">Binds 1 Mo-molybdopterin (Mo-MPT) cofactor per subunit.</text>
</comment>
<evidence type="ECO:0000256" key="18">
    <source>
        <dbReference type="PIRSR" id="PIRSR000233-1"/>
    </source>
</evidence>
<evidence type="ECO:0000256" key="10">
    <source>
        <dbReference type="ARBA" id="ARBA00022723"/>
    </source>
</evidence>
<dbReference type="Gene3D" id="2.40.30.10">
    <property type="entry name" value="Translation factors"/>
    <property type="match status" value="1"/>
</dbReference>
<evidence type="ECO:0000256" key="11">
    <source>
        <dbReference type="ARBA" id="ARBA00022827"/>
    </source>
</evidence>
<dbReference type="InterPro" id="IPR012137">
    <property type="entry name" value="Nitr_rd_NADH"/>
</dbReference>
<feature type="compositionally biased region" description="Basic and acidic residues" evidence="19">
    <location>
        <begin position="523"/>
        <end position="532"/>
    </location>
</feature>
<feature type="domain" description="Cytochrome b5 heme-binding" evidence="20">
    <location>
        <begin position="551"/>
        <end position="626"/>
    </location>
</feature>
<evidence type="ECO:0000256" key="3">
    <source>
        <dbReference type="ARBA" id="ARBA00003838"/>
    </source>
</evidence>
<dbReference type="Pfam" id="PF00175">
    <property type="entry name" value="NAD_binding_1"/>
    <property type="match status" value="1"/>
</dbReference>
<evidence type="ECO:0000256" key="4">
    <source>
        <dbReference type="ARBA" id="ARBA00006253"/>
    </source>
</evidence>
<proteinExistence type="inferred from homology"/>
<dbReference type="Gene3D" id="3.40.50.80">
    <property type="entry name" value="Nucleotide-binding domain of ferredoxin-NADP reductase (FNR) module"/>
    <property type="match status" value="1"/>
</dbReference>
<dbReference type="GO" id="GO:0043546">
    <property type="term" value="F:molybdopterin cofactor binding"/>
    <property type="evidence" value="ECO:0007669"/>
    <property type="project" value="InterPro"/>
</dbReference>
<evidence type="ECO:0000256" key="9">
    <source>
        <dbReference type="ARBA" id="ARBA00022630"/>
    </source>
</evidence>
<evidence type="ECO:0000259" key="20">
    <source>
        <dbReference type="PROSITE" id="PS50255"/>
    </source>
</evidence>
<evidence type="ECO:0000256" key="6">
    <source>
        <dbReference type="ARBA" id="ARBA00012672"/>
    </source>
</evidence>
<dbReference type="InterPro" id="IPR001709">
    <property type="entry name" value="Flavoprot_Pyr_Nucl_cyt_Rdtase"/>
</dbReference>
<dbReference type="GO" id="GO:0042128">
    <property type="term" value="P:nitrate assimilation"/>
    <property type="evidence" value="ECO:0007669"/>
    <property type="project" value="UniProtKB-KW"/>
</dbReference>
<evidence type="ECO:0000256" key="12">
    <source>
        <dbReference type="ARBA" id="ARBA00023002"/>
    </source>
</evidence>
<evidence type="ECO:0000256" key="19">
    <source>
        <dbReference type="SAM" id="MobiDB-lite"/>
    </source>
</evidence>
<comment type="cofactor">
    <cofactor evidence="1">
        <name>heme</name>
        <dbReference type="ChEBI" id="CHEBI:30413"/>
    </cofactor>
</comment>
<evidence type="ECO:0000256" key="2">
    <source>
        <dbReference type="ARBA" id="ARBA00001974"/>
    </source>
</evidence>
<dbReference type="FunFam" id="2.40.30.10:FF:000021">
    <property type="entry name" value="NADH-cytochrome b5 reductase"/>
    <property type="match status" value="1"/>
</dbReference>
<dbReference type="SUPFAM" id="SSF81296">
    <property type="entry name" value="E set domains"/>
    <property type="match status" value="1"/>
</dbReference>
<dbReference type="GO" id="GO:0050464">
    <property type="term" value="F:nitrate reductase (NADPH) activity"/>
    <property type="evidence" value="ECO:0007669"/>
    <property type="project" value="InterPro"/>
</dbReference>
<comment type="catalytic activity">
    <reaction evidence="17">
        <text>nitrite + NAD(+) + H2O = nitrate + NADH + H(+)</text>
        <dbReference type="Rhea" id="RHEA:17913"/>
        <dbReference type="ChEBI" id="CHEBI:15377"/>
        <dbReference type="ChEBI" id="CHEBI:15378"/>
        <dbReference type="ChEBI" id="CHEBI:16301"/>
        <dbReference type="ChEBI" id="CHEBI:17632"/>
        <dbReference type="ChEBI" id="CHEBI:57540"/>
        <dbReference type="ChEBI" id="CHEBI:57945"/>
        <dbReference type="EC" id="1.7.1.1"/>
    </reaction>
</comment>
<dbReference type="SUPFAM" id="SSF55856">
    <property type="entry name" value="Cytochrome b5-like heme/steroid binding domain"/>
    <property type="match status" value="1"/>
</dbReference>
<dbReference type="InterPro" id="IPR001199">
    <property type="entry name" value="Cyt_B5-like_heme/steroid-bd"/>
</dbReference>
<dbReference type="InterPro" id="IPR000572">
    <property type="entry name" value="OxRdtase_Mopterin-bd_dom"/>
</dbReference>
<evidence type="ECO:0000256" key="17">
    <source>
        <dbReference type="ARBA" id="ARBA00048748"/>
    </source>
</evidence>
<dbReference type="PRINTS" id="PR00407">
    <property type="entry name" value="EUMOPTERIN"/>
</dbReference>
<keyword evidence="16" id="KW-1015">Disulfide bond</keyword>
<evidence type="ECO:0000256" key="14">
    <source>
        <dbReference type="ARBA" id="ARBA00023027"/>
    </source>
</evidence>
<protein>
    <recommendedName>
        <fullName evidence="6">nitrate reductase (NADH)</fullName>
        <ecNumber evidence="6">1.7.1.1</ecNumber>
    </recommendedName>
</protein>
<feature type="region of interest" description="Disordered" evidence="19">
    <location>
        <begin position="1"/>
        <end position="83"/>
    </location>
</feature>
<evidence type="ECO:0000256" key="1">
    <source>
        <dbReference type="ARBA" id="ARBA00001971"/>
    </source>
</evidence>
<dbReference type="GO" id="GO:0006790">
    <property type="term" value="P:sulfur compound metabolic process"/>
    <property type="evidence" value="ECO:0007669"/>
    <property type="project" value="TreeGrafter"/>
</dbReference>
<dbReference type="PROSITE" id="PS50255">
    <property type="entry name" value="CYTOCHROME_B5_2"/>
    <property type="match status" value="1"/>
</dbReference>
<feature type="binding site" evidence="18">
    <location>
        <position position="202"/>
    </location>
    <ligand>
        <name>Mo-molybdopterin</name>
        <dbReference type="ChEBI" id="CHEBI:71302"/>
    </ligand>
    <ligandPart>
        <name>Mo</name>
        <dbReference type="ChEBI" id="CHEBI:28685"/>
    </ligandPart>
</feature>
<evidence type="ECO:0000256" key="16">
    <source>
        <dbReference type="ARBA" id="ARBA00023157"/>
    </source>
</evidence>
<feature type="compositionally biased region" description="Polar residues" evidence="19">
    <location>
        <begin position="533"/>
        <end position="542"/>
    </location>
</feature>
<dbReference type="Pfam" id="PF03404">
    <property type="entry name" value="Mo-co_dimer"/>
    <property type="match status" value="1"/>
</dbReference>
<dbReference type="GO" id="GO:0009416">
    <property type="term" value="P:response to light stimulus"/>
    <property type="evidence" value="ECO:0007669"/>
    <property type="project" value="UniProtKB-ARBA"/>
</dbReference>
<dbReference type="GO" id="GO:0008482">
    <property type="term" value="F:sulfite oxidase activity"/>
    <property type="evidence" value="ECO:0007669"/>
    <property type="project" value="TreeGrafter"/>
</dbReference>
<dbReference type="InterPro" id="IPR036400">
    <property type="entry name" value="Cyt_B5-like_heme/steroid_sf"/>
</dbReference>
<dbReference type="PRINTS" id="PR00371">
    <property type="entry name" value="FPNCR"/>
</dbReference>
<dbReference type="Gramene" id="arahy.Tifrunner.gnm2.ann2.Ah08g081400.1">
    <property type="protein sequence ID" value="arahy.Tifrunner.gnm2.ann2.Ah08g081400.1-CDS"/>
    <property type="gene ID" value="arahy.Tifrunner.gnm2.ann2.Ah08g081400"/>
</dbReference>
<sequence>MAASVDNRQYPAPGLQVQTPLNGVVRTFKPSHNNNNNNRSDFPIRGYNKLPQNPDFTRPKKSPDSPFNLDNACSSDDEDDDENDVAELKTLIQKGTAELEPSIYDPRDDGTSDSWIQRNASLVRLTGKHPFNSEPPLQRLMHHGFITPVPIHYVRNHGPVPKAQWEDWSVEVCGMVKRPAHFTMDQFLHDFPSREFPATLVCAGNRRKEQNMVKQSIGFNWGAAAISTSVWRGVPLWSLLKRCGIMSKTKGALHVCFEGAEDLPGGGGSKYGTSILREVALDPSRDIILAYMQNGERLAPDHGFPVRMIIPGFIGGRMVKWLKRIIVTPKQSDSYYHYKDNRVLPSHVDAELANAEAWWYKPEYLINELNINSVITTPCHDEILPINSWTTQRPYVLRGYAYSGGGRKVTRVEVTMDGGETWQVCSLEHPEKPNKYGKYWCWCFWSLEVEVLDLLGSKEIAVRAWDESLNTQPEKLNWNVMGMMNNCWFRVKTNMCKAHSRGEIGISFEHPTQPGNQSGGWMAKERHLEKSSDTTPSLKKSVSTPFMNTSSKMFSISDVRKHCTAESAWIIVHGHVYDCTRFLKDHPGGTDSILINAGTDCTEEFEAIHSDKAKKMLEDYRIGELINTGYTSSSDSSPNTTVHGNSETTHLAPINEVTVPPVTPTRSVALNPREKIPCKLVSKKSISNDVRLFRFALPSEDQLLGLPVGKHVFVCANIDGKLCMRAYTPSSDVDEVGHFDLVVKIYFKNVHPKFPNGGLMSQHLDSLPIGSFLEIKGPLGHIEYTGKGNFTVHGNHRFAKRLAMLAGGTGITPIYQVAQAILKDPEDRTEMHVVYANRSEDDILLREELDAWAKSDERFKIWYVVENQREGWEYSVGFITESILREHLPPASEDTLALTCGPPPMIKFAVQPNLEKMGYDIKNNLLLF</sequence>
<evidence type="ECO:0000256" key="15">
    <source>
        <dbReference type="ARBA" id="ARBA00023063"/>
    </source>
</evidence>
<dbReference type="FunFam" id="3.90.420.10:FF:000003">
    <property type="entry name" value="Nitrate reductase"/>
    <property type="match status" value="1"/>
</dbReference>
<feature type="region of interest" description="Disordered" evidence="19">
    <location>
        <begin position="507"/>
        <end position="542"/>
    </location>
</feature>
<keyword evidence="23" id="KW-1185">Reference proteome</keyword>
<dbReference type="PANTHER" id="PTHR19372:SF7">
    <property type="entry name" value="SULFITE OXIDASE, MITOCHONDRIAL"/>
    <property type="match status" value="1"/>
</dbReference>
<dbReference type="PROSITE" id="PS00191">
    <property type="entry name" value="CYTOCHROME_B5_1"/>
    <property type="match status" value="1"/>
</dbReference>
<dbReference type="Pfam" id="PF00173">
    <property type="entry name" value="Cyt-b5"/>
    <property type="match status" value="1"/>
</dbReference>
<dbReference type="InterPro" id="IPR014756">
    <property type="entry name" value="Ig_E-set"/>
</dbReference>
<dbReference type="SUPFAM" id="SSF56524">
    <property type="entry name" value="Oxidoreductase molybdopterin-binding domain"/>
    <property type="match status" value="1"/>
</dbReference>
<dbReference type="InterPro" id="IPR005066">
    <property type="entry name" value="MoCF_OxRdtse_dimer"/>
</dbReference>
<evidence type="ECO:0000313" key="22">
    <source>
        <dbReference type="EMBL" id="RYR41895.1"/>
    </source>
</evidence>
<dbReference type="PROSITE" id="PS51384">
    <property type="entry name" value="FAD_FR"/>
    <property type="match status" value="1"/>
</dbReference>
<evidence type="ECO:0000256" key="13">
    <source>
        <dbReference type="ARBA" id="ARBA00023004"/>
    </source>
</evidence>
<dbReference type="OrthoDB" id="432685at2759"/>
<keyword evidence="11" id="KW-0274">FAD</keyword>
<dbReference type="PANTHER" id="PTHR19372">
    <property type="entry name" value="SULFITE REDUCTASE"/>
    <property type="match status" value="1"/>
</dbReference>
<keyword evidence="8" id="KW-0349">Heme</keyword>
<evidence type="ECO:0000259" key="21">
    <source>
        <dbReference type="PROSITE" id="PS51384"/>
    </source>
</evidence>
<keyword evidence="9" id="KW-0285">Flavoprotein</keyword>
<feature type="domain" description="FAD-binding FR-type" evidence="21">
    <location>
        <begin position="673"/>
        <end position="785"/>
    </location>
</feature>
<dbReference type="GO" id="GO:0030151">
    <property type="term" value="F:molybdenum ion binding"/>
    <property type="evidence" value="ECO:0007669"/>
    <property type="project" value="InterPro"/>
</dbReference>
<dbReference type="InterPro" id="IPR001433">
    <property type="entry name" value="OxRdtase_FAD/NAD-bd"/>
</dbReference>
<comment type="caution">
    <text evidence="22">The sequence shown here is derived from an EMBL/GenBank/DDBJ whole genome shotgun (WGS) entry which is preliminary data.</text>
</comment>
<keyword evidence="10 18" id="KW-0479">Metal-binding</keyword>
<dbReference type="GO" id="GO:0020037">
    <property type="term" value="F:heme binding"/>
    <property type="evidence" value="ECO:0007669"/>
    <property type="project" value="InterPro"/>
</dbReference>
<dbReference type="PIRSF" id="PIRSF000233">
    <property type="entry name" value="Nitr_rd_NADH"/>
    <property type="match status" value="1"/>
</dbReference>
<dbReference type="GO" id="GO:0006809">
    <property type="term" value="P:nitric oxide biosynthetic process"/>
    <property type="evidence" value="ECO:0007669"/>
    <property type="project" value="InterPro"/>
</dbReference>
<dbReference type="SMR" id="A0A445BT68"/>
<dbReference type="CDD" id="cd02112">
    <property type="entry name" value="eukary_NR_Moco"/>
    <property type="match status" value="1"/>
</dbReference>
<keyword evidence="14" id="KW-0520">NAD</keyword>
<comment type="similarity">
    <text evidence="4">Belongs to the nitrate reductase family.</text>
</comment>
<organism evidence="22 23">
    <name type="scientific">Arachis hypogaea</name>
    <name type="common">Peanut</name>
    <dbReference type="NCBI Taxonomy" id="3818"/>
    <lineage>
        <taxon>Eukaryota</taxon>
        <taxon>Viridiplantae</taxon>
        <taxon>Streptophyta</taxon>
        <taxon>Embryophyta</taxon>
        <taxon>Tracheophyta</taxon>
        <taxon>Spermatophyta</taxon>
        <taxon>Magnoliopsida</taxon>
        <taxon>eudicotyledons</taxon>
        <taxon>Gunneridae</taxon>
        <taxon>Pentapetalae</taxon>
        <taxon>rosids</taxon>
        <taxon>fabids</taxon>
        <taxon>Fabales</taxon>
        <taxon>Fabaceae</taxon>
        <taxon>Papilionoideae</taxon>
        <taxon>50 kb inversion clade</taxon>
        <taxon>dalbergioids sensu lato</taxon>
        <taxon>Dalbergieae</taxon>
        <taxon>Pterocarpus clade</taxon>
        <taxon>Arachis</taxon>
    </lineage>
</organism>
<dbReference type="InterPro" id="IPR039261">
    <property type="entry name" value="FNR_nucleotide-bd"/>
</dbReference>
<evidence type="ECO:0000256" key="8">
    <source>
        <dbReference type="ARBA" id="ARBA00022617"/>
    </source>
</evidence>
<dbReference type="Gene3D" id="3.90.420.10">
    <property type="entry name" value="Oxidoreductase, molybdopterin-binding domain"/>
    <property type="match status" value="1"/>
</dbReference>
<dbReference type="STRING" id="3818.A0A445BT68"/>
<dbReference type="InterPro" id="IPR017927">
    <property type="entry name" value="FAD-bd_FR_type"/>
</dbReference>
<name>A0A445BT68_ARAHY</name>
<dbReference type="GO" id="GO:0009703">
    <property type="term" value="F:nitrate reductase (NADH) activity"/>
    <property type="evidence" value="ECO:0007669"/>
    <property type="project" value="UniProtKB-EC"/>
</dbReference>
<keyword evidence="12" id="KW-0560">Oxidoreductase</keyword>
<dbReference type="SUPFAM" id="SSF52343">
    <property type="entry name" value="Ferredoxin reductase-like, C-terminal NADP-linked domain"/>
    <property type="match status" value="1"/>
</dbReference>